<dbReference type="InterPro" id="IPR049449">
    <property type="entry name" value="TesB_ACOT8-like_N"/>
</dbReference>
<dbReference type="CDD" id="cd03445">
    <property type="entry name" value="Thioesterase_II_repeat2"/>
    <property type="match status" value="1"/>
</dbReference>
<dbReference type="InterPro" id="IPR003703">
    <property type="entry name" value="Acyl_CoA_thio"/>
</dbReference>
<accession>A0ABZ2M3N0</accession>
<feature type="domain" description="Acyl-CoA thioesterase-like N-terminal HotDog" evidence="4">
    <location>
        <begin position="32"/>
        <end position="110"/>
    </location>
</feature>
<proteinExistence type="inferred from homology"/>
<feature type="domain" description="Acyl-CoA thioesterase 2 C-terminal" evidence="3">
    <location>
        <begin position="178"/>
        <end position="282"/>
    </location>
</feature>
<sequence>MTIKALDELVRLLDLERIEENLYRGQSRDLGWGTVFGGQVLGQALTAAVRTIPQEREVHSLNAYFLRPGNVARPIVYDVDRIRDGSSFSTRRVVAIQDGEPIFNLAASFHKHEEGFDHQADMPEVPAPETLPTDEERAALIPGLPPRIRELATAEGPFETRTADALENPVAPAPRAPLRRVWIRAKGTLPDNPALHRCLLAYASDRSFVTTALFPHGVAWMTPGMQIASLDHVMWFHRPFRMDEWLLYVMESPSAQGARGLSYGRFFTREGLLVASAAQEGLIRRREKK</sequence>
<dbReference type="Proteomes" id="UP001370348">
    <property type="component" value="Chromosome"/>
</dbReference>
<evidence type="ECO:0000313" key="6">
    <source>
        <dbReference type="Proteomes" id="UP001370348"/>
    </source>
</evidence>
<gene>
    <name evidence="5" type="primary">tesB</name>
    <name evidence="5" type="ORF">LZC94_01355</name>
</gene>
<dbReference type="PANTHER" id="PTHR11066:SF34">
    <property type="entry name" value="ACYL-COENZYME A THIOESTERASE 8"/>
    <property type="match status" value="1"/>
</dbReference>
<reference evidence="5 6" key="1">
    <citation type="submission" date="2021-12" db="EMBL/GenBank/DDBJ databases">
        <title>Discovery of the Pendulisporaceae a myxobacterial family with distinct sporulation behavior and unique specialized metabolism.</title>
        <authorList>
            <person name="Garcia R."/>
            <person name="Popoff A."/>
            <person name="Bader C.D."/>
            <person name="Loehr J."/>
            <person name="Walesch S."/>
            <person name="Walt C."/>
            <person name="Boldt J."/>
            <person name="Bunk B."/>
            <person name="Haeckl F.J.F.P.J."/>
            <person name="Gunesch A.P."/>
            <person name="Birkelbach J."/>
            <person name="Nuebel U."/>
            <person name="Pietschmann T."/>
            <person name="Bach T."/>
            <person name="Mueller R."/>
        </authorList>
    </citation>
    <scope>NUCLEOTIDE SEQUENCE [LARGE SCALE GENOMIC DNA]</scope>
    <source>
        <strain evidence="5 6">MSr11954</strain>
    </source>
</reference>
<evidence type="ECO:0000256" key="2">
    <source>
        <dbReference type="ARBA" id="ARBA00022801"/>
    </source>
</evidence>
<dbReference type="InterPro" id="IPR029069">
    <property type="entry name" value="HotDog_dom_sf"/>
</dbReference>
<dbReference type="NCBIfam" id="TIGR00189">
    <property type="entry name" value="tesB"/>
    <property type="match status" value="1"/>
</dbReference>
<dbReference type="CDD" id="cd03444">
    <property type="entry name" value="Thioesterase_II_repeat1"/>
    <property type="match status" value="1"/>
</dbReference>
<evidence type="ECO:0000259" key="3">
    <source>
        <dbReference type="Pfam" id="PF02551"/>
    </source>
</evidence>
<dbReference type="InterPro" id="IPR025652">
    <property type="entry name" value="TesB_C"/>
</dbReference>
<dbReference type="InterPro" id="IPR042171">
    <property type="entry name" value="Acyl-CoA_hotdog"/>
</dbReference>
<evidence type="ECO:0000313" key="5">
    <source>
        <dbReference type="EMBL" id="WXB15926.1"/>
    </source>
</evidence>
<dbReference type="Pfam" id="PF13622">
    <property type="entry name" value="4HBT_3"/>
    <property type="match status" value="1"/>
</dbReference>
<keyword evidence="2" id="KW-0378">Hydrolase</keyword>
<dbReference type="Gene3D" id="2.40.160.210">
    <property type="entry name" value="Acyl-CoA thioesterase, double hotdog domain"/>
    <property type="match status" value="1"/>
</dbReference>
<dbReference type="Pfam" id="PF02551">
    <property type="entry name" value="Acyl_CoA_thio"/>
    <property type="match status" value="1"/>
</dbReference>
<keyword evidence="6" id="KW-1185">Reference proteome</keyword>
<dbReference type="PANTHER" id="PTHR11066">
    <property type="entry name" value="ACYL-COA THIOESTERASE"/>
    <property type="match status" value="1"/>
</dbReference>
<organism evidence="5 6">
    <name type="scientific">Pendulispora albinea</name>
    <dbReference type="NCBI Taxonomy" id="2741071"/>
    <lineage>
        <taxon>Bacteria</taxon>
        <taxon>Pseudomonadati</taxon>
        <taxon>Myxococcota</taxon>
        <taxon>Myxococcia</taxon>
        <taxon>Myxococcales</taxon>
        <taxon>Sorangiineae</taxon>
        <taxon>Pendulisporaceae</taxon>
        <taxon>Pendulispora</taxon>
    </lineage>
</organism>
<protein>
    <submittedName>
        <fullName evidence="5">Acyl-CoA thioesterase II</fullName>
    </submittedName>
</protein>
<dbReference type="EMBL" id="CP089984">
    <property type="protein sequence ID" value="WXB15926.1"/>
    <property type="molecule type" value="Genomic_DNA"/>
</dbReference>
<name>A0ABZ2M3N0_9BACT</name>
<comment type="similarity">
    <text evidence="1">Belongs to the C/M/P thioester hydrolase family.</text>
</comment>
<evidence type="ECO:0000259" key="4">
    <source>
        <dbReference type="Pfam" id="PF13622"/>
    </source>
</evidence>
<dbReference type="SUPFAM" id="SSF54637">
    <property type="entry name" value="Thioesterase/thiol ester dehydrase-isomerase"/>
    <property type="match status" value="2"/>
</dbReference>
<evidence type="ECO:0000256" key="1">
    <source>
        <dbReference type="ARBA" id="ARBA00006538"/>
    </source>
</evidence>